<dbReference type="Proteomes" id="UP000499080">
    <property type="component" value="Unassembled WGS sequence"/>
</dbReference>
<accession>A0A4Y2K8F6</accession>
<dbReference type="EMBL" id="BGPR01113704">
    <property type="protein sequence ID" value="GBM98836.1"/>
    <property type="molecule type" value="Genomic_DNA"/>
</dbReference>
<gene>
    <name evidence="1" type="ORF">AVEN_249109_1</name>
    <name evidence="2" type="ORF">AVEN_57698_1</name>
</gene>
<reference evidence="1 3" key="1">
    <citation type="journal article" date="2019" name="Sci. Rep.">
        <title>Orb-weaving spider Araneus ventricosus genome elucidates the spidroin gene catalogue.</title>
        <authorList>
            <person name="Kono N."/>
            <person name="Nakamura H."/>
            <person name="Ohtoshi R."/>
            <person name="Moran D.A.P."/>
            <person name="Shinohara A."/>
            <person name="Yoshida Y."/>
            <person name="Fujiwara M."/>
            <person name="Mori M."/>
            <person name="Tomita M."/>
            <person name="Arakawa K."/>
        </authorList>
    </citation>
    <scope>NUCLEOTIDE SEQUENCE [LARGE SCALE GENOMIC DNA]</scope>
</reference>
<proteinExistence type="predicted"/>
<name>A0A4Y2K8F6_ARAVE</name>
<keyword evidence="3" id="KW-1185">Reference proteome</keyword>
<organism evidence="1 3">
    <name type="scientific">Araneus ventricosus</name>
    <name type="common">Orbweaver spider</name>
    <name type="synonym">Epeira ventricosa</name>
    <dbReference type="NCBI Taxonomy" id="182803"/>
    <lineage>
        <taxon>Eukaryota</taxon>
        <taxon>Metazoa</taxon>
        <taxon>Ecdysozoa</taxon>
        <taxon>Arthropoda</taxon>
        <taxon>Chelicerata</taxon>
        <taxon>Arachnida</taxon>
        <taxon>Araneae</taxon>
        <taxon>Araneomorphae</taxon>
        <taxon>Entelegynae</taxon>
        <taxon>Araneoidea</taxon>
        <taxon>Araneidae</taxon>
        <taxon>Araneus</taxon>
    </lineage>
</organism>
<protein>
    <recommendedName>
        <fullName evidence="4">Tesmin/TSO1-like CXC domain-containing protein</fullName>
    </recommendedName>
</protein>
<dbReference type="EMBL" id="BGPR01113666">
    <property type="protein sequence ID" value="GBM98720.1"/>
    <property type="molecule type" value="Genomic_DNA"/>
</dbReference>
<evidence type="ECO:0000313" key="2">
    <source>
        <dbReference type="EMBL" id="GBM98836.1"/>
    </source>
</evidence>
<sequence>MQTPQELLNSAGCKCSKGCRNACGYRKQGIKGSPICFNCRGASCTNSIKNRPNLDDYVIISEDESVEELLDEDADNDFERKRVLQLTSPKGAKVQ</sequence>
<dbReference type="AlphaFoldDB" id="A0A4Y2K8F6"/>
<comment type="caution">
    <text evidence="1">The sequence shown here is derived from an EMBL/GenBank/DDBJ whole genome shotgun (WGS) entry which is preliminary data.</text>
</comment>
<evidence type="ECO:0000313" key="3">
    <source>
        <dbReference type="Proteomes" id="UP000499080"/>
    </source>
</evidence>
<evidence type="ECO:0008006" key="4">
    <source>
        <dbReference type="Google" id="ProtNLM"/>
    </source>
</evidence>
<evidence type="ECO:0000313" key="1">
    <source>
        <dbReference type="EMBL" id="GBM98720.1"/>
    </source>
</evidence>